<dbReference type="PANTHER" id="PTHR46562:SF1">
    <property type="entry name" value="SERINE_THREONINE-PROTEIN KINASE ULK4"/>
    <property type="match status" value="1"/>
</dbReference>
<feature type="compositionally biased region" description="Low complexity" evidence="2">
    <location>
        <begin position="439"/>
        <end position="450"/>
    </location>
</feature>
<feature type="region of interest" description="Disordered" evidence="2">
    <location>
        <begin position="337"/>
        <end position="542"/>
    </location>
</feature>
<dbReference type="EMBL" id="JARBJD010000068">
    <property type="protein sequence ID" value="KAK2955365.1"/>
    <property type="molecule type" value="Genomic_DNA"/>
</dbReference>
<feature type="compositionally biased region" description="Polar residues" evidence="2">
    <location>
        <begin position="347"/>
        <end position="370"/>
    </location>
</feature>
<feature type="domain" description="Protein kinase" evidence="3">
    <location>
        <begin position="1"/>
        <end position="91"/>
    </location>
</feature>
<evidence type="ECO:0000256" key="1">
    <source>
        <dbReference type="SAM" id="Coils"/>
    </source>
</evidence>
<dbReference type="Gene3D" id="1.10.510.10">
    <property type="entry name" value="Transferase(Phosphotransferase) domain 1"/>
    <property type="match status" value="1"/>
</dbReference>
<accession>A0ABQ9XV53</accession>
<keyword evidence="5" id="KW-1185">Reference proteome</keyword>
<proteinExistence type="predicted"/>
<evidence type="ECO:0000313" key="5">
    <source>
        <dbReference type="Proteomes" id="UP001281761"/>
    </source>
</evidence>
<dbReference type="Proteomes" id="UP001281761">
    <property type="component" value="Unassembled WGS sequence"/>
</dbReference>
<dbReference type="SUPFAM" id="SSF56112">
    <property type="entry name" value="Protein kinase-like (PK-like)"/>
    <property type="match status" value="1"/>
</dbReference>
<name>A0ABQ9XV53_9EUKA</name>
<feature type="compositionally biased region" description="Polar residues" evidence="2">
    <location>
        <begin position="451"/>
        <end position="474"/>
    </location>
</feature>
<feature type="compositionally biased region" description="Polar residues" evidence="2">
    <location>
        <begin position="425"/>
        <end position="438"/>
    </location>
</feature>
<gene>
    <name evidence="4" type="ORF">BLNAU_9758</name>
</gene>
<organism evidence="4 5">
    <name type="scientific">Blattamonas nauphoetae</name>
    <dbReference type="NCBI Taxonomy" id="2049346"/>
    <lineage>
        <taxon>Eukaryota</taxon>
        <taxon>Metamonada</taxon>
        <taxon>Preaxostyla</taxon>
        <taxon>Oxymonadida</taxon>
        <taxon>Blattamonas</taxon>
    </lineage>
</organism>
<reference evidence="4 5" key="1">
    <citation type="journal article" date="2022" name="bioRxiv">
        <title>Genomics of Preaxostyla Flagellates Illuminates Evolutionary Transitions and the Path Towards Mitochondrial Loss.</title>
        <authorList>
            <person name="Novak L.V.F."/>
            <person name="Treitli S.C."/>
            <person name="Pyrih J."/>
            <person name="Halakuc P."/>
            <person name="Pipaliya S.V."/>
            <person name="Vacek V."/>
            <person name="Brzon O."/>
            <person name="Soukal P."/>
            <person name="Eme L."/>
            <person name="Dacks J.B."/>
            <person name="Karnkowska A."/>
            <person name="Elias M."/>
            <person name="Hampl V."/>
        </authorList>
    </citation>
    <scope>NUCLEOTIDE SEQUENCE [LARGE SCALE GENOMIC DNA]</scope>
    <source>
        <strain evidence="4">NAU3</strain>
        <tissue evidence="4">Gut</tissue>
    </source>
</reference>
<dbReference type="InterPro" id="IPR011009">
    <property type="entry name" value="Kinase-like_dom_sf"/>
</dbReference>
<dbReference type="PANTHER" id="PTHR46562">
    <property type="entry name" value="SERINE/THREONINE-KINASE ULK4-LIKE PROTEIN-RELATED"/>
    <property type="match status" value="1"/>
</dbReference>
<feature type="compositionally biased region" description="Low complexity" evidence="2">
    <location>
        <begin position="291"/>
        <end position="301"/>
    </location>
</feature>
<dbReference type="InterPro" id="IPR000719">
    <property type="entry name" value="Prot_kinase_dom"/>
</dbReference>
<protein>
    <recommendedName>
        <fullName evidence="3">Protein kinase domain-containing protein</fullName>
    </recommendedName>
</protein>
<sequence length="542" mass="60932">MSPERIESESGKATCSSDVWALGIVLHWLLFGEPPFKSQNAARLFREIGSFKVSMIGSSCGEEERALLMRMLDPSPGTRVTSSQLCSFGVFRCLVNTPSALWKLKDVDEKELLIKMERMRLEHDIERQRLENEKRTLQLNALEALKKEHEDRKKDQDTILRMEEERKKDRETIIKLEEDRRMDQAEIFCLKRDFEKEMALKNQLEMEKNVHKQTVDRMKMAETELRSENATLKKDIEIEKNTHKRDQTTIKQLGMDLNKEKERITQLEMEMIIQRINQTQPSPQPTPLPTQPSMQAFLSFPSAPPSTPLSLSPAHHQNQPSTQLLPTTVQAFHFAQPPLQPAPHSSGVRSNGPLASSTARQGTAPQSQIGAPTIEESDNPLPKQPSLSALSPRAEPEVRSIVTPKPDVQNWNPSPNAPFPPPNNLSMSQNYPPAVTNNPRPFSAFPSSSPTNHPQNMQIPSQTKFQNRPANPATSFAPPPRINSMDRLIVRSKSTNYRKPTEKTVLRSSVTRPAISSSKPTTARPATSLGSSRGILSSTAEE</sequence>
<feature type="coiled-coil region" evidence="1">
    <location>
        <begin position="113"/>
        <end position="179"/>
    </location>
</feature>
<evidence type="ECO:0000259" key="3">
    <source>
        <dbReference type="PROSITE" id="PS50011"/>
    </source>
</evidence>
<dbReference type="Pfam" id="PF00069">
    <property type="entry name" value="Pkinase"/>
    <property type="match status" value="1"/>
</dbReference>
<feature type="compositionally biased region" description="Polar residues" evidence="2">
    <location>
        <begin position="506"/>
        <end position="542"/>
    </location>
</feature>
<feature type="region of interest" description="Disordered" evidence="2">
    <location>
        <begin position="279"/>
        <end position="321"/>
    </location>
</feature>
<evidence type="ECO:0000313" key="4">
    <source>
        <dbReference type="EMBL" id="KAK2955365.1"/>
    </source>
</evidence>
<dbReference type="PROSITE" id="PS50011">
    <property type="entry name" value="PROTEIN_KINASE_DOM"/>
    <property type="match status" value="1"/>
</dbReference>
<comment type="caution">
    <text evidence="4">The sequence shown here is derived from an EMBL/GenBank/DDBJ whole genome shotgun (WGS) entry which is preliminary data.</text>
</comment>
<keyword evidence="1" id="KW-0175">Coiled coil</keyword>
<dbReference type="InterPro" id="IPR044591">
    <property type="entry name" value="RUK"/>
</dbReference>
<evidence type="ECO:0000256" key="2">
    <source>
        <dbReference type="SAM" id="MobiDB-lite"/>
    </source>
</evidence>